<proteinExistence type="predicted"/>
<keyword evidence="2" id="KW-1185">Reference proteome</keyword>
<evidence type="ECO:0000313" key="1">
    <source>
        <dbReference type="EMBL" id="MDQ0165487.1"/>
    </source>
</evidence>
<protein>
    <recommendedName>
        <fullName evidence="3">Helicase XPB/Ssl2 N-terminal domain-containing protein</fullName>
    </recommendedName>
</protein>
<comment type="caution">
    <text evidence="1">The sequence shown here is derived from an EMBL/GenBank/DDBJ whole genome shotgun (WGS) entry which is preliminary data.</text>
</comment>
<dbReference type="RefSeq" id="WP_307392664.1">
    <property type="nucleotide sequence ID" value="NZ_BAAADK010000011.1"/>
</dbReference>
<evidence type="ECO:0008006" key="3">
    <source>
        <dbReference type="Google" id="ProtNLM"/>
    </source>
</evidence>
<name>A0ABT9VWW1_9BACI</name>
<gene>
    <name evidence="1" type="ORF">J2S11_001388</name>
</gene>
<organism evidence="1 2">
    <name type="scientific">Caldalkalibacillus horti</name>
    <dbReference type="NCBI Taxonomy" id="77523"/>
    <lineage>
        <taxon>Bacteria</taxon>
        <taxon>Bacillati</taxon>
        <taxon>Bacillota</taxon>
        <taxon>Bacilli</taxon>
        <taxon>Bacillales</taxon>
        <taxon>Bacillaceae</taxon>
        <taxon>Caldalkalibacillus</taxon>
    </lineage>
</organism>
<reference evidence="1 2" key="1">
    <citation type="submission" date="2023-07" db="EMBL/GenBank/DDBJ databases">
        <title>Genomic Encyclopedia of Type Strains, Phase IV (KMG-IV): sequencing the most valuable type-strain genomes for metagenomic binning, comparative biology and taxonomic classification.</title>
        <authorList>
            <person name="Goeker M."/>
        </authorList>
    </citation>
    <scope>NUCLEOTIDE SEQUENCE [LARGE SCALE GENOMIC DNA]</scope>
    <source>
        <strain evidence="1 2">DSM 12751</strain>
    </source>
</reference>
<evidence type="ECO:0000313" key="2">
    <source>
        <dbReference type="Proteomes" id="UP001235840"/>
    </source>
</evidence>
<sequence length="354" mass="42073">MSLSEYLLYRDIQDLNKMANIYECECNRNSKLELVQAIHYQMLNRSFFLKYVQELDESFIAFSTYIIFQPTRMFTVEDLMAKGSYILALFSSEMNPRKWISQLMSSGWLFPITTKNHIQLEIPLDLSIFLRKEWGSYWLRLMPNQTKSLPFEAVRRKEEFVLVADLRLFLAKLSEEAFPMTVDGSIHKKPLHALLSLMSVQEVPLSDSKWRFGYGRRFPHYPNRFALIYDFCFHKGWIQEDGGQVYVSISGQQEVEDMSTKEILEDIRAYWLRVYRKPIPSLPFITTLILELCKDRWISDSDMFHALKKWLKQYYYDDVKAIFEQRIVQMLIHLGYVEVTIDPVKEQQYIKSCV</sequence>
<accession>A0ABT9VWW1</accession>
<dbReference type="EMBL" id="JAUSTY010000005">
    <property type="protein sequence ID" value="MDQ0165487.1"/>
    <property type="molecule type" value="Genomic_DNA"/>
</dbReference>
<dbReference type="Proteomes" id="UP001235840">
    <property type="component" value="Unassembled WGS sequence"/>
</dbReference>